<feature type="transmembrane region" description="Helical" evidence="2">
    <location>
        <begin position="162"/>
        <end position="185"/>
    </location>
</feature>
<evidence type="ECO:0000259" key="3">
    <source>
        <dbReference type="PROSITE" id="PS51782"/>
    </source>
</evidence>
<dbReference type="InterPro" id="IPR036779">
    <property type="entry name" value="LysM_dom_sf"/>
</dbReference>
<protein>
    <recommendedName>
        <fullName evidence="3">LysM domain-containing protein</fullName>
    </recommendedName>
</protein>
<dbReference type="STRING" id="1631356.VV01_22125"/>
<name>A0A0L6CEN7_9MICO</name>
<dbReference type="Gene3D" id="3.10.350.10">
    <property type="entry name" value="LysM domain"/>
    <property type="match status" value="1"/>
</dbReference>
<dbReference type="InterPro" id="IPR018392">
    <property type="entry name" value="LysM"/>
</dbReference>
<feature type="domain" description="LysM" evidence="3">
    <location>
        <begin position="18"/>
        <end position="74"/>
    </location>
</feature>
<dbReference type="CDD" id="cd00118">
    <property type="entry name" value="LysM"/>
    <property type="match status" value="1"/>
</dbReference>
<keyword evidence="2" id="KW-0812">Transmembrane</keyword>
<reference evidence="5" key="1">
    <citation type="submission" date="2015-03" db="EMBL/GenBank/DDBJ databases">
        <title>Luteipulveratus halotolerans sp. nov., a novel actinobacterium (Dermacoccaceae) from Sarawak, Malaysia.</title>
        <authorList>
            <person name="Juboi H."/>
            <person name="Basik A."/>
            <person name="Shamsul S.S."/>
            <person name="Arnold P."/>
            <person name="Schmitt E.K."/>
            <person name="Sanglier J.-J."/>
            <person name="Yeo T."/>
        </authorList>
    </citation>
    <scope>NUCLEOTIDE SEQUENCE [LARGE SCALE GENOMIC DNA]</scope>
    <source>
        <strain evidence="5">C296001</strain>
    </source>
</reference>
<sequence length="398" mass="41351">MAIRIPSAQRVVEKPAPHTVTVKAGETLSSIAKRELGSAQEYPRIAQATRGITQADGERLVDVNNIHPGWRLRVPASMVPNTAGGADQAPNPPAARSVAPERPAPGAAADSSQDLAARGARVGVSGGAASGAARLHGDAPTRTDRVDVQQEPLTDAHKQGPAAGWMLAGLTGGGAVLAGSALLALRRRRRAQFRARRPGRTIATPEASVVPVEKTVVAVGATSAPTVEQMDSLLRGLAARAADANTALPPLAAVELGKTEIVLHLSAASTLPEPWNGTEDQMHWSCSTAQDLEDPAVASDDQPAPYPLLVTVGEGDDGHVWLLNCEEIAAITLTGSSAPVQDFARYVAAELALNPWSAGVTVDCVGIAEEVGSLNPERIRYHESSAGAAPRQLPTRSR</sequence>
<proteinExistence type="predicted"/>
<accession>A0A0L6CEN7</accession>
<gene>
    <name evidence="4" type="ORF">VV01_22125</name>
</gene>
<dbReference type="EMBL" id="LAIR01000003">
    <property type="protein sequence ID" value="KNX35948.1"/>
    <property type="molecule type" value="Genomic_DNA"/>
</dbReference>
<feature type="region of interest" description="Disordered" evidence="1">
    <location>
        <begin position="77"/>
        <end position="143"/>
    </location>
</feature>
<dbReference type="AlphaFoldDB" id="A0A0L6CEN7"/>
<comment type="caution">
    <text evidence="4">The sequence shown here is derived from an EMBL/GenBank/DDBJ whole genome shotgun (WGS) entry which is preliminary data.</text>
</comment>
<dbReference type="Pfam" id="PF01476">
    <property type="entry name" value="LysM"/>
    <property type="match status" value="1"/>
</dbReference>
<evidence type="ECO:0000313" key="5">
    <source>
        <dbReference type="Proteomes" id="UP000037397"/>
    </source>
</evidence>
<evidence type="ECO:0000256" key="1">
    <source>
        <dbReference type="SAM" id="MobiDB-lite"/>
    </source>
</evidence>
<evidence type="ECO:0000256" key="2">
    <source>
        <dbReference type="SAM" id="Phobius"/>
    </source>
</evidence>
<dbReference type="PROSITE" id="PS51782">
    <property type="entry name" value="LYSM"/>
    <property type="match status" value="1"/>
</dbReference>
<dbReference type="PATRIC" id="fig|1631356.3.peg.4483"/>
<keyword evidence="2" id="KW-1133">Transmembrane helix</keyword>
<organism evidence="4 5">
    <name type="scientific">Luteipulveratus halotolerans</name>
    <dbReference type="NCBI Taxonomy" id="1631356"/>
    <lineage>
        <taxon>Bacteria</taxon>
        <taxon>Bacillati</taxon>
        <taxon>Actinomycetota</taxon>
        <taxon>Actinomycetes</taxon>
        <taxon>Micrococcales</taxon>
        <taxon>Dermacoccaceae</taxon>
        <taxon>Luteipulveratus</taxon>
    </lineage>
</organism>
<dbReference type="Proteomes" id="UP000037397">
    <property type="component" value="Unassembled WGS sequence"/>
</dbReference>
<keyword evidence="5" id="KW-1185">Reference proteome</keyword>
<dbReference type="OrthoDB" id="8444614at2"/>
<keyword evidence="2" id="KW-0472">Membrane</keyword>
<evidence type="ECO:0000313" key="4">
    <source>
        <dbReference type="EMBL" id="KNX35948.1"/>
    </source>
</evidence>